<proteinExistence type="predicted"/>
<evidence type="ECO:0000256" key="2">
    <source>
        <dbReference type="ARBA" id="ARBA00022714"/>
    </source>
</evidence>
<feature type="domain" description="4Fe-4S ferredoxin-type" evidence="8">
    <location>
        <begin position="537"/>
        <end position="567"/>
    </location>
</feature>
<dbReference type="Gene3D" id="2.40.30.10">
    <property type="entry name" value="Translation factors"/>
    <property type="match status" value="1"/>
</dbReference>
<dbReference type="PROSITE" id="PS00198">
    <property type="entry name" value="4FE4S_FER_1"/>
    <property type="match status" value="1"/>
</dbReference>
<dbReference type="AlphaFoldDB" id="A0A6N1VIB0"/>
<dbReference type="CDD" id="cd06185">
    <property type="entry name" value="PDR_like"/>
    <property type="match status" value="1"/>
</dbReference>
<evidence type="ECO:0000259" key="8">
    <source>
        <dbReference type="PROSITE" id="PS51379"/>
    </source>
</evidence>
<dbReference type="Pfam" id="PF00111">
    <property type="entry name" value="Fer2"/>
    <property type="match status" value="1"/>
</dbReference>
<keyword evidence="1" id="KW-0285">Flavoprotein</keyword>
<keyword evidence="5" id="KW-0408">Iron</keyword>
<dbReference type="GO" id="GO:0051537">
    <property type="term" value="F:2 iron, 2 sulfur cluster binding"/>
    <property type="evidence" value="ECO:0007669"/>
    <property type="project" value="UniProtKB-KW"/>
</dbReference>
<evidence type="ECO:0000256" key="6">
    <source>
        <dbReference type="ARBA" id="ARBA00023014"/>
    </source>
</evidence>
<feature type="domain" description="2Fe-2S ferredoxin-type" evidence="7">
    <location>
        <begin position="971"/>
        <end position="1060"/>
    </location>
</feature>
<feature type="domain" description="FAD-binding FR-type" evidence="9">
    <location>
        <begin position="742"/>
        <end position="844"/>
    </location>
</feature>
<dbReference type="InterPro" id="IPR036010">
    <property type="entry name" value="2Fe-2S_ferredoxin-like_sf"/>
</dbReference>
<keyword evidence="4" id="KW-0560">Oxidoreductase</keyword>
<evidence type="ECO:0000259" key="7">
    <source>
        <dbReference type="PROSITE" id="PS51085"/>
    </source>
</evidence>
<evidence type="ECO:0000256" key="1">
    <source>
        <dbReference type="ARBA" id="ARBA00022630"/>
    </source>
</evidence>
<gene>
    <name evidence="10" type="ORF">HTY61_05150</name>
</gene>
<protein>
    <submittedName>
        <fullName evidence="10">2Fe-2S iron-sulfur cluster binding domain-containing protein</fullName>
    </submittedName>
</protein>
<keyword evidence="6" id="KW-0411">Iron-sulfur</keyword>
<dbReference type="SUPFAM" id="SSF54862">
    <property type="entry name" value="4Fe-4S ferredoxins"/>
    <property type="match status" value="1"/>
</dbReference>
<dbReference type="InterPro" id="IPR017900">
    <property type="entry name" value="4Fe4S_Fe_S_CS"/>
</dbReference>
<dbReference type="InterPro" id="IPR017938">
    <property type="entry name" value="Riboflavin_synthase-like_b-brl"/>
</dbReference>
<dbReference type="SUPFAM" id="SSF54292">
    <property type="entry name" value="2Fe-2S ferredoxin-like"/>
    <property type="match status" value="1"/>
</dbReference>
<sequence length="1060" mass="117119">MGPYPLERLKRADAMPDLSAVPPMARLTFSRPDRPESLVNAMGEYQAMMDAIRDGLVNRARAECPDDPVERANHIKGFGYFSDASMVGIGPLPEDALLAEPIRNPGIDRLAHDLRTRQTKTLASGIDLIMADLKESMEAPPSTIDGHSHAAVFLYEYPRDPDPDEPGAEWILDAQAERACLRASETAVVIANYIRLLGYDAKAHTATSTDVDLNRLAVAAGLASVEGGRLVNPYVGDRFGVAVVTTTFAMEPDGPLAPLDQQPWFRAKGPAWWAGAGFAKNAFNREPYARRRFVDGAHPFERLKRVDTPTTHIDEARVARVPKRTDMFARAQFGDMGKAVQDGAKGGHYARKAAPSMGQRRVLGAFVLLQDGEPAPEAADSTRDARRNAEAIKAASYFLGVDAVGLSRCPDWTWYSHDAAGEPIDPPHDQAISMIIDQGYETMEGASGDDWISVAQSMRAYLRFSLLGGVIAKQIRNLGYKAKAHTVLDGEVLQPPLLLLSGLGEVSRIGEVILNPYLGPRLKSGVVTTTMPLEHDKPIDFGLQNFCENCNKCARECPSGAITAGPKLMFNGYEIWKSDSQKCATYRITTEGGAMCGRCMKTCPWNLEGLFAEAPFRWMASNVPAAAPWLAKLDDAVGNGGINPVKKWWWDIELEPDGAYRPTKKPVNTRDLQRDLKLKYEDQTLAVYPANLAPHPWPYPFPMDREKGIEAYQAMVTAEEYRRRLAEGDESHVHRYTAAGESPVLRVVVSKVERMTPDVTKYEFRSLDGSDLPEWEAGAHLDIVVAPEYLRQYSMSGNPADRSVYQIGVLREDEGRGGSKLMHRIFTEGRKVFISKPINHFPLDETATKSFLMGGGIGITPMIAMAHRLHAIGADFEVHYSAKSREGAGFLDDLASFPWKDRVHLHFTAEGTRADLDTVLSGYREGWHVYTCGPDRYMQGVMDAAERQGFPEEARHLEYFSVPELPEWENHPFTLRLAKSGREIPVPADKSAADVLIENGIHVDIKCSDGICGVCKCGLVDGEVEHRDFVLSKRQRESEIVLCQSRAAQDGGIITIDIQE</sequence>
<evidence type="ECO:0000256" key="5">
    <source>
        <dbReference type="ARBA" id="ARBA00023004"/>
    </source>
</evidence>
<evidence type="ECO:0000313" key="10">
    <source>
        <dbReference type="EMBL" id="QKV20538.1"/>
    </source>
</evidence>
<evidence type="ECO:0000313" key="11">
    <source>
        <dbReference type="Proteomes" id="UP000509367"/>
    </source>
</evidence>
<evidence type="ECO:0000259" key="9">
    <source>
        <dbReference type="PROSITE" id="PS51384"/>
    </source>
</evidence>
<keyword evidence="3" id="KW-0479">Metal-binding</keyword>
<dbReference type="Pfam" id="PF12838">
    <property type="entry name" value="Fer4_7"/>
    <property type="match status" value="1"/>
</dbReference>
<dbReference type="PROSITE" id="PS51384">
    <property type="entry name" value="FAD_FR"/>
    <property type="match status" value="1"/>
</dbReference>
<keyword evidence="11" id="KW-1185">Reference proteome</keyword>
<dbReference type="PROSITE" id="PS51379">
    <property type="entry name" value="4FE4S_FER_2"/>
    <property type="match status" value="1"/>
</dbReference>
<organism evidence="10 11">
    <name type="scientific">Oricola thermophila</name>
    <dbReference type="NCBI Taxonomy" id="2742145"/>
    <lineage>
        <taxon>Bacteria</taxon>
        <taxon>Pseudomonadati</taxon>
        <taxon>Pseudomonadota</taxon>
        <taxon>Alphaproteobacteria</taxon>
        <taxon>Hyphomicrobiales</taxon>
        <taxon>Ahrensiaceae</taxon>
        <taxon>Oricola</taxon>
    </lineage>
</organism>
<dbReference type="PROSITE" id="PS51085">
    <property type="entry name" value="2FE2S_FER_2"/>
    <property type="match status" value="1"/>
</dbReference>
<dbReference type="Gene3D" id="3.40.50.80">
    <property type="entry name" value="Nucleotide-binding domain of ferredoxin-NADP reductase (FNR) module"/>
    <property type="match status" value="1"/>
</dbReference>
<dbReference type="InterPro" id="IPR017896">
    <property type="entry name" value="4Fe4S_Fe-S-bd"/>
</dbReference>
<dbReference type="PROSITE" id="PS00197">
    <property type="entry name" value="2FE2S_FER_1"/>
    <property type="match status" value="1"/>
</dbReference>
<dbReference type="InterPro" id="IPR001041">
    <property type="entry name" value="2Fe-2S_ferredoxin-type"/>
</dbReference>
<dbReference type="InterPro" id="IPR050415">
    <property type="entry name" value="MRET"/>
</dbReference>
<dbReference type="KEGG" id="orm:HTY61_05150"/>
<dbReference type="InterPro" id="IPR017927">
    <property type="entry name" value="FAD-bd_FR_type"/>
</dbReference>
<dbReference type="PANTHER" id="PTHR47354">
    <property type="entry name" value="NADH OXIDOREDUCTASE HCR"/>
    <property type="match status" value="1"/>
</dbReference>
<dbReference type="Gene3D" id="3.30.70.20">
    <property type="match status" value="1"/>
</dbReference>
<dbReference type="GO" id="GO:0046872">
    <property type="term" value="F:metal ion binding"/>
    <property type="evidence" value="ECO:0007669"/>
    <property type="project" value="UniProtKB-KW"/>
</dbReference>
<name>A0A6N1VIB0_9HYPH</name>
<dbReference type="Proteomes" id="UP000509367">
    <property type="component" value="Chromosome"/>
</dbReference>
<dbReference type="EMBL" id="CP054836">
    <property type="protein sequence ID" value="QKV20538.1"/>
    <property type="molecule type" value="Genomic_DNA"/>
</dbReference>
<dbReference type="CDD" id="cd00207">
    <property type="entry name" value="fer2"/>
    <property type="match status" value="1"/>
</dbReference>
<dbReference type="InterPro" id="IPR012675">
    <property type="entry name" value="Beta-grasp_dom_sf"/>
</dbReference>
<accession>A0A6N1VIB0</accession>
<dbReference type="SUPFAM" id="SSF52343">
    <property type="entry name" value="Ferredoxin reductase-like, C-terminal NADP-linked domain"/>
    <property type="match status" value="1"/>
</dbReference>
<evidence type="ECO:0000256" key="4">
    <source>
        <dbReference type="ARBA" id="ARBA00023002"/>
    </source>
</evidence>
<dbReference type="GO" id="GO:0016491">
    <property type="term" value="F:oxidoreductase activity"/>
    <property type="evidence" value="ECO:0007669"/>
    <property type="project" value="UniProtKB-KW"/>
</dbReference>
<dbReference type="PRINTS" id="PR00409">
    <property type="entry name" value="PHDIOXRDTASE"/>
</dbReference>
<dbReference type="PANTHER" id="PTHR47354:SF1">
    <property type="entry name" value="CARNITINE MONOOXYGENASE REDUCTASE SUBUNIT"/>
    <property type="match status" value="1"/>
</dbReference>
<dbReference type="SUPFAM" id="SSF63380">
    <property type="entry name" value="Riboflavin synthase domain-like"/>
    <property type="match status" value="1"/>
</dbReference>
<dbReference type="Gene3D" id="3.10.20.30">
    <property type="match status" value="1"/>
</dbReference>
<dbReference type="InterPro" id="IPR006058">
    <property type="entry name" value="2Fe2S_fd_BS"/>
</dbReference>
<reference evidence="10 11" key="1">
    <citation type="submission" date="2020-06" db="EMBL/GenBank/DDBJ databases">
        <title>Oricola thermophila sp. nov. isolated from a tidal sediments.</title>
        <authorList>
            <person name="Kwon K.K."/>
            <person name="Yang S.-H."/>
            <person name="Park M.-J."/>
        </authorList>
    </citation>
    <scope>NUCLEOTIDE SEQUENCE [LARGE SCALE GENOMIC DNA]</scope>
    <source>
        <strain evidence="10 11">MEBiC13590</strain>
    </source>
</reference>
<dbReference type="InterPro" id="IPR039261">
    <property type="entry name" value="FNR_nucleotide-bd"/>
</dbReference>
<keyword evidence="2" id="KW-0001">2Fe-2S</keyword>
<evidence type="ECO:0000256" key="3">
    <source>
        <dbReference type="ARBA" id="ARBA00022723"/>
    </source>
</evidence>